<feature type="transmembrane region" description="Helical" evidence="1">
    <location>
        <begin position="282"/>
        <end position="302"/>
    </location>
</feature>
<evidence type="ECO:0000256" key="1">
    <source>
        <dbReference type="SAM" id="Phobius"/>
    </source>
</evidence>
<dbReference type="EMBL" id="FQUI01000023">
    <property type="protein sequence ID" value="SHE93680.1"/>
    <property type="molecule type" value="Genomic_DNA"/>
</dbReference>
<evidence type="ECO:0000313" key="2">
    <source>
        <dbReference type="EMBL" id="SHE93680.1"/>
    </source>
</evidence>
<feature type="transmembrane region" description="Helical" evidence="1">
    <location>
        <begin position="581"/>
        <end position="605"/>
    </location>
</feature>
<keyword evidence="1" id="KW-0472">Membrane</keyword>
<dbReference type="Proteomes" id="UP000184334">
    <property type="component" value="Unassembled WGS sequence"/>
</dbReference>
<protein>
    <submittedName>
        <fullName evidence="2">Uncharacterized protein</fullName>
    </submittedName>
</protein>
<evidence type="ECO:0000313" key="3">
    <source>
        <dbReference type="Proteomes" id="UP000184334"/>
    </source>
</evidence>
<feature type="transmembrane region" description="Helical" evidence="1">
    <location>
        <begin position="260"/>
        <end position="277"/>
    </location>
</feature>
<feature type="transmembrane region" description="Helical" evidence="1">
    <location>
        <begin position="343"/>
        <end position="362"/>
    </location>
</feature>
<proteinExistence type="predicted"/>
<dbReference type="STRING" id="1122195.SAMN02745164_01443"/>
<dbReference type="OrthoDB" id="39348at2"/>
<dbReference type="AlphaFoldDB" id="A0A1M4XJU9"/>
<keyword evidence="1" id="KW-0812">Transmembrane</keyword>
<reference evidence="2" key="1">
    <citation type="submission" date="2016-11" db="EMBL/GenBank/DDBJ databases">
        <authorList>
            <person name="Varghese N."/>
            <person name="Submissions S."/>
        </authorList>
    </citation>
    <scope>NUCLEOTIDE SEQUENCE [LARGE SCALE GENOMIC DNA]</scope>
    <source>
        <strain evidence="2">DSM 16785</strain>
    </source>
</reference>
<feature type="transmembrane region" description="Helical" evidence="1">
    <location>
        <begin position="617"/>
        <end position="639"/>
    </location>
</feature>
<keyword evidence="3" id="KW-1185">Reference proteome</keyword>
<organism evidence="2 3">
    <name type="scientific">Marinitoga hydrogenitolerans (strain DSM 16785 / JCM 12826 / AT1271)</name>
    <dbReference type="NCBI Taxonomy" id="1122195"/>
    <lineage>
        <taxon>Bacteria</taxon>
        <taxon>Thermotogati</taxon>
        <taxon>Thermotogota</taxon>
        <taxon>Thermotogae</taxon>
        <taxon>Petrotogales</taxon>
        <taxon>Petrotogaceae</taxon>
        <taxon>Marinitoga</taxon>
    </lineage>
</organism>
<feature type="transmembrane region" description="Helical" evidence="1">
    <location>
        <begin position="308"/>
        <end position="331"/>
    </location>
</feature>
<keyword evidence="1" id="KW-1133">Transmembrane helix</keyword>
<feature type="transmembrane region" description="Helical" evidence="1">
    <location>
        <begin position="556"/>
        <end position="574"/>
    </location>
</feature>
<dbReference type="RefSeq" id="WP_072864945.1">
    <property type="nucleotide sequence ID" value="NZ_FQUI01000023.1"/>
</dbReference>
<name>A0A1M4XJU9_MARH1</name>
<sequence>MKKIGLLIVFSFIALSIFSLNMSEIKNSYVNYIEQYNNHSEELQWFFEELKNMGLYKFYKTQMVGSAEYTDRPSYISKHLSSIAEEHKFTSLENEIAFAGFLAYVQSDLAGKSLKEETIRSLPAFYLALEEYSSYLQDTGFLYIKNTIAYSLGLVKETPNQSLTKVRMKNRRAKLEAPEYYIYEGSPDPFFDDIISKNKEILENGIKEISTMKITGEDLEIEIDDLASQVLSFVPDTIRNDTLEVINIFLNNAEIKKSKSWIRFVVYFILIILIYFLKNKNFYQWLFLGIAISEIVYILNYFDFSKDIITAFIYGSFLILAFSLILITMFFQAFGRNVHWLKRIINISLIVLFVLLMNIPLFKNIEEIKMENNTGFHNSIMQKTLLNDVLVYPYTFVNKDVAYIGSQLSAEYSDVRNLYNSALKKFLLDSGKNKILDYLNFEDGRVSIDLIKEGMYIENYEVYSKLTDNFKKYIDDFEKNSQKRYDNINKGLEQYNENVINILKYSDEDFKELLQKTLESKLIKSSVLINYKSKLLDVFSKNMNFSINVKPMITDWGTKVLLLLILGFLYFFLNEKLPFKIIGLTIMTIASILSFIKPTTIHILSEFKYPVLNAQTFSVNILFGFIMLIFTAFSGLLIIKFYKGR</sequence>
<accession>A0A1M4XJU9</accession>
<gene>
    <name evidence="2" type="ORF">SAMN02745164_01443</name>
</gene>
<comment type="caution">
    <text evidence="2">The sequence shown here is derived from an EMBL/GenBank/DDBJ whole genome shotgun (WGS) entry which is preliminary data.</text>
</comment>